<accession>A0AB39RRZ7</accession>
<organism evidence="1">
    <name type="scientific">Streptomyces sp. R41</name>
    <dbReference type="NCBI Taxonomy" id="3238632"/>
    <lineage>
        <taxon>Bacteria</taxon>
        <taxon>Bacillati</taxon>
        <taxon>Actinomycetota</taxon>
        <taxon>Actinomycetes</taxon>
        <taxon>Kitasatosporales</taxon>
        <taxon>Streptomycetaceae</taxon>
        <taxon>Streptomyces</taxon>
    </lineage>
</organism>
<dbReference type="RefSeq" id="WP_369250671.1">
    <property type="nucleotide sequence ID" value="NZ_CP163443.1"/>
</dbReference>
<dbReference type="EMBL" id="CP163443">
    <property type="protein sequence ID" value="XDQ57610.1"/>
    <property type="molecule type" value="Genomic_DNA"/>
</dbReference>
<gene>
    <name evidence="1" type="ORF">AB5J53_41035</name>
</gene>
<protein>
    <submittedName>
        <fullName evidence="1">Uncharacterized protein</fullName>
    </submittedName>
</protein>
<reference evidence="1" key="1">
    <citation type="submission" date="2024-07" db="EMBL/GenBank/DDBJ databases">
        <authorList>
            <person name="Yu S.T."/>
        </authorList>
    </citation>
    <scope>NUCLEOTIDE SEQUENCE</scope>
    <source>
        <strain evidence="1">R41</strain>
    </source>
</reference>
<dbReference type="SUPFAM" id="SSF101898">
    <property type="entry name" value="NHL repeat"/>
    <property type="match status" value="1"/>
</dbReference>
<proteinExistence type="predicted"/>
<evidence type="ECO:0000313" key="1">
    <source>
        <dbReference type="EMBL" id="XDQ57610.1"/>
    </source>
</evidence>
<sequence length="240" mass="26738">MVVTVEDGRPYETHLSAVQAAFPTFDALPDGGFVVADARSRAREEHVQVFDALGRLSWTFRVGDGIEHLLTDEAGDLWVGYFDEGVYGDDELSWPGLRRWSHTGDPLWTYHPVDGAGEISDCYALNVSGRSAWACAYTHFSVLEIRPDWGVKPHANEVRGAKGLAVHDRRVALFGGYENDHDRVVIGELTDTGVTAVTQSRLVHPDGTGLGRRRLVCRGPRIYMQEEPFTDWEVLDITAR</sequence>
<name>A0AB39RRZ7_9ACTN</name>
<dbReference type="AlphaFoldDB" id="A0AB39RRZ7"/>